<dbReference type="SUPFAM" id="SSF48452">
    <property type="entry name" value="TPR-like"/>
    <property type="match status" value="1"/>
</dbReference>
<name>A0A1H0DEQ6_9BACT</name>
<feature type="domain" description="Ancillary SecYEG translocon subunit/Cell division coordinator CpoB TPR" evidence="2">
    <location>
        <begin position="25"/>
        <end position="207"/>
    </location>
</feature>
<keyword evidence="1" id="KW-0812">Transmembrane</keyword>
<dbReference type="RefSeq" id="WP_091814839.1">
    <property type="nucleotide sequence ID" value="NZ_CP091790.1"/>
</dbReference>
<dbReference type="Proteomes" id="UP000199134">
    <property type="component" value="Unassembled WGS sequence"/>
</dbReference>
<proteinExistence type="predicted"/>
<dbReference type="OrthoDB" id="9808622at2"/>
<gene>
    <name evidence="4" type="ORF">SAMN04487900_10228</name>
    <name evidence="3" type="ORF">SAMN04487901_10321</name>
</gene>
<dbReference type="AlphaFoldDB" id="A0A1H0DEQ6"/>
<accession>A0A1G7TI74</accession>
<evidence type="ECO:0000259" key="2">
    <source>
        <dbReference type="Pfam" id="PF09976"/>
    </source>
</evidence>
<evidence type="ECO:0000313" key="3">
    <source>
        <dbReference type="EMBL" id="SDG35026.1"/>
    </source>
</evidence>
<reference evidence="4 5" key="1">
    <citation type="submission" date="2016-10" db="EMBL/GenBank/DDBJ databases">
        <authorList>
            <person name="Varghese N."/>
            <person name="Submissions S."/>
        </authorList>
    </citation>
    <scope>NUCLEOTIDE SEQUENCE</scope>
    <source>
        <strain evidence="4">BP1-145</strain>
        <strain evidence="5">BP1-148</strain>
    </source>
</reference>
<keyword evidence="5" id="KW-1185">Reference proteome</keyword>
<dbReference type="InterPro" id="IPR011990">
    <property type="entry name" value="TPR-like_helical_dom_sf"/>
</dbReference>
<dbReference type="Proteomes" id="UP000198779">
    <property type="component" value="Unassembled WGS sequence"/>
</dbReference>
<evidence type="ECO:0000256" key="1">
    <source>
        <dbReference type="SAM" id="Phobius"/>
    </source>
</evidence>
<dbReference type="EMBL" id="FNIW01000002">
    <property type="protein sequence ID" value="SDN68459.1"/>
    <property type="molecule type" value="Genomic_DNA"/>
</dbReference>
<dbReference type="Gene3D" id="1.25.40.10">
    <property type="entry name" value="Tetratricopeptide repeat domain"/>
    <property type="match status" value="1"/>
</dbReference>
<sequence>MADTNFSNGAPAANEHSQNEALILKYKNVIIIAVVALIVLVSAGFFYKSYSADQFKNASTEMSKAQEYFSNAIAQGDTVMFQKALNGDGANEGFVALAEEGGKVGNLANLYAGLCYAHLGNMQEAASYLENYDAADDAMVSPAAVGALADVKASLGELDEAVELFKKAADKADNNTLSPQFLIKAGEILESQGKKEDALKLYEQIKAKYLNSMEYGKIDAYIERVK</sequence>
<organism evidence="4 6">
    <name type="scientific">Prevotella communis</name>
    <dbReference type="NCBI Taxonomy" id="2913614"/>
    <lineage>
        <taxon>Bacteria</taxon>
        <taxon>Pseudomonadati</taxon>
        <taxon>Bacteroidota</taxon>
        <taxon>Bacteroidia</taxon>
        <taxon>Bacteroidales</taxon>
        <taxon>Prevotellaceae</taxon>
        <taxon>Prevotella</taxon>
    </lineage>
</organism>
<evidence type="ECO:0000313" key="6">
    <source>
        <dbReference type="Proteomes" id="UP000199134"/>
    </source>
</evidence>
<dbReference type="InterPro" id="IPR018704">
    <property type="entry name" value="SecYEG/CpoB_TPR"/>
</dbReference>
<evidence type="ECO:0000313" key="5">
    <source>
        <dbReference type="Proteomes" id="UP000198779"/>
    </source>
</evidence>
<evidence type="ECO:0000313" key="4">
    <source>
        <dbReference type="EMBL" id="SDN68459.1"/>
    </source>
</evidence>
<dbReference type="STRING" id="645274.SAMN04487901_10321"/>
<protein>
    <submittedName>
        <fullName evidence="3 4">Negative regulator of RcsB-dependent stress response</fullName>
    </submittedName>
</protein>
<keyword evidence="1" id="KW-1133">Transmembrane helix</keyword>
<accession>A0A1H0DEQ6</accession>
<reference evidence="3 6" key="2">
    <citation type="submission" date="2016-10" db="EMBL/GenBank/DDBJ databases">
        <authorList>
            <person name="de Groot N.N."/>
        </authorList>
    </citation>
    <scope>NUCLEOTIDE SEQUENCE [LARGE SCALE GENOMIC DNA]</scope>
    <source>
        <strain evidence="6">BP1-145</strain>
        <strain evidence="3">BP1-148</strain>
    </source>
</reference>
<dbReference type="EMBL" id="FNCQ01000003">
    <property type="protein sequence ID" value="SDG35026.1"/>
    <property type="molecule type" value="Genomic_DNA"/>
</dbReference>
<keyword evidence="1" id="KW-0472">Membrane</keyword>
<dbReference type="Pfam" id="PF09976">
    <property type="entry name" value="TPR_21"/>
    <property type="match status" value="1"/>
</dbReference>
<feature type="transmembrane region" description="Helical" evidence="1">
    <location>
        <begin position="29"/>
        <end position="47"/>
    </location>
</feature>